<proteinExistence type="predicted"/>
<protein>
    <recommendedName>
        <fullName evidence="1">Protein kinase domain-containing protein</fullName>
    </recommendedName>
</protein>
<organism evidence="2 3">
    <name type="scientific">Diversispora epigaea</name>
    <dbReference type="NCBI Taxonomy" id="1348612"/>
    <lineage>
        <taxon>Eukaryota</taxon>
        <taxon>Fungi</taxon>
        <taxon>Fungi incertae sedis</taxon>
        <taxon>Mucoromycota</taxon>
        <taxon>Glomeromycotina</taxon>
        <taxon>Glomeromycetes</taxon>
        <taxon>Diversisporales</taxon>
        <taxon>Diversisporaceae</taxon>
        <taxon>Diversispora</taxon>
    </lineage>
</organism>
<dbReference type="OrthoDB" id="2441719at2759"/>
<evidence type="ECO:0000313" key="2">
    <source>
        <dbReference type="EMBL" id="RHZ50314.1"/>
    </source>
</evidence>
<dbReference type="GO" id="GO:0004672">
    <property type="term" value="F:protein kinase activity"/>
    <property type="evidence" value="ECO:0007669"/>
    <property type="project" value="InterPro"/>
</dbReference>
<dbReference type="InterPro" id="IPR000719">
    <property type="entry name" value="Prot_kinase_dom"/>
</dbReference>
<accession>A0A397GLA2</accession>
<dbReference type="SUPFAM" id="SSF56112">
    <property type="entry name" value="Protein kinase-like (PK-like)"/>
    <property type="match status" value="1"/>
</dbReference>
<feature type="domain" description="Protein kinase" evidence="1">
    <location>
        <begin position="1"/>
        <end position="95"/>
    </location>
</feature>
<name>A0A397GLA2_9GLOM</name>
<dbReference type="Gene3D" id="1.10.510.10">
    <property type="entry name" value="Transferase(Phosphotransferase) domain 1"/>
    <property type="match status" value="1"/>
</dbReference>
<evidence type="ECO:0000259" key="1">
    <source>
        <dbReference type="PROSITE" id="PS50011"/>
    </source>
</evidence>
<dbReference type="GO" id="GO:0005524">
    <property type="term" value="F:ATP binding"/>
    <property type="evidence" value="ECO:0007669"/>
    <property type="project" value="InterPro"/>
</dbReference>
<evidence type="ECO:0000313" key="3">
    <source>
        <dbReference type="Proteomes" id="UP000266861"/>
    </source>
</evidence>
<reference evidence="2 3" key="1">
    <citation type="submission" date="2018-08" db="EMBL/GenBank/DDBJ databases">
        <title>Genome and evolution of the arbuscular mycorrhizal fungus Diversispora epigaea (formerly Glomus versiforme) and its bacterial endosymbionts.</title>
        <authorList>
            <person name="Sun X."/>
            <person name="Fei Z."/>
            <person name="Harrison M."/>
        </authorList>
    </citation>
    <scope>NUCLEOTIDE SEQUENCE [LARGE SCALE GENOMIC DNA]</scope>
    <source>
        <strain evidence="2 3">IT104</strain>
    </source>
</reference>
<keyword evidence="3" id="KW-1185">Reference proteome</keyword>
<comment type="caution">
    <text evidence="2">The sequence shown here is derived from an EMBL/GenBank/DDBJ whole genome shotgun (WGS) entry which is preliminary data.</text>
</comment>
<dbReference type="PROSITE" id="PS50011">
    <property type="entry name" value="PROTEIN_KINASE_DOM"/>
    <property type="match status" value="1"/>
</dbReference>
<dbReference type="InterPro" id="IPR011009">
    <property type="entry name" value="Kinase-like_dom_sf"/>
</dbReference>
<gene>
    <name evidence="2" type="ORF">Glove_501g17</name>
</gene>
<dbReference type="AlphaFoldDB" id="A0A397GLA2"/>
<sequence>MKIFLNEIKIYSRTAEASIRFYGITKDPETHKENLRNYLNNNFNNISLYNKLGFFKMIVSNFSSLHELDIVHKDFHPENILSPNFKKNSYLRISD</sequence>
<dbReference type="EMBL" id="PQFF01000434">
    <property type="protein sequence ID" value="RHZ50314.1"/>
    <property type="molecule type" value="Genomic_DNA"/>
</dbReference>
<dbReference type="Proteomes" id="UP000266861">
    <property type="component" value="Unassembled WGS sequence"/>
</dbReference>